<protein>
    <submittedName>
        <fullName evidence="3">CLUMA_CG016366, isoform A</fullName>
    </submittedName>
</protein>
<dbReference type="OrthoDB" id="6236007at2759"/>
<dbReference type="EMBL" id="CVRI01000059">
    <property type="protein sequence ID" value="CRL03440.1"/>
    <property type="molecule type" value="Genomic_DNA"/>
</dbReference>
<dbReference type="SUPFAM" id="SSF57567">
    <property type="entry name" value="Serine protease inhibitors"/>
    <property type="match status" value="1"/>
</dbReference>
<keyword evidence="1" id="KW-0732">Signal</keyword>
<dbReference type="Pfam" id="PF01826">
    <property type="entry name" value="TIL"/>
    <property type="match status" value="1"/>
</dbReference>
<gene>
    <name evidence="3" type="ORF">CLUMA_CG016366</name>
</gene>
<keyword evidence="4" id="KW-1185">Reference proteome</keyword>
<proteinExistence type="predicted"/>
<dbReference type="AlphaFoldDB" id="A0A1J1ITK0"/>
<name>A0A1J1ITK0_9DIPT</name>
<accession>A0A1J1ITK0</accession>
<dbReference type="Proteomes" id="UP000183832">
    <property type="component" value="Unassembled WGS sequence"/>
</dbReference>
<feature type="signal peptide" evidence="1">
    <location>
        <begin position="1"/>
        <end position="17"/>
    </location>
</feature>
<feature type="chain" id="PRO_5012972636" evidence="1">
    <location>
        <begin position="18"/>
        <end position="91"/>
    </location>
</feature>
<reference evidence="3 4" key="1">
    <citation type="submission" date="2015-04" db="EMBL/GenBank/DDBJ databases">
        <authorList>
            <person name="Syromyatnikov M.Y."/>
            <person name="Popov V.N."/>
        </authorList>
    </citation>
    <scope>NUCLEOTIDE SEQUENCE [LARGE SCALE GENOMIC DNA]</scope>
</reference>
<sequence>MFFKGIIIVALVAICSAREVCETVATGNQCGANEVWTDCGPIDDCEMACDSPAQQACPAICLSKCECKEGFVRASQNGDRTCIMEAYCNAP</sequence>
<evidence type="ECO:0000259" key="2">
    <source>
        <dbReference type="Pfam" id="PF01826"/>
    </source>
</evidence>
<feature type="domain" description="TIL" evidence="2">
    <location>
        <begin position="30"/>
        <end position="88"/>
    </location>
</feature>
<evidence type="ECO:0000313" key="4">
    <source>
        <dbReference type="Proteomes" id="UP000183832"/>
    </source>
</evidence>
<evidence type="ECO:0000256" key="1">
    <source>
        <dbReference type="SAM" id="SignalP"/>
    </source>
</evidence>
<dbReference type="CDD" id="cd19941">
    <property type="entry name" value="TIL"/>
    <property type="match status" value="1"/>
</dbReference>
<dbReference type="InterPro" id="IPR002919">
    <property type="entry name" value="TIL_dom"/>
</dbReference>
<organism evidence="3 4">
    <name type="scientific">Clunio marinus</name>
    <dbReference type="NCBI Taxonomy" id="568069"/>
    <lineage>
        <taxon>Eukaryota</taxon>
        <taxon>Metazoa</taxon>
        <taxon>Ecdysozoa</taxon>
        <taxon>Arthropoda</taxon>
        <taxon>Hexapoda</taxon>
        <taxon>Insecta</taxon>
        <taxon>Pterygota</taxon>
        <taxon>Neoptera</taxon>
        <taxon>Endopterygota</taxon>
        <taxon>Diptera</taxon>
        <taxon>Nematocera</taxon>
        <taxon>Chironomoidea</taxon>
        <taxon>Chironomidae</taxon>
        <taxon>Clunio</taxon>
    </lineage>
</organism>
<dbReference type="InterPro" id="IPR036084">
    <property type="entry name" value="Ser_inhib-like_sf"/>
</dbReference>
<dbReference type="Gene3D" id="2.10.25.10">
    <property type="entry name" value="Laminin"/>
    <property type="match status" value="1"/>
</dbReference>
<evidence type="ECO:0000313" key="3">
    <source>
        <dbReference type="EMBL" id="CRL03440.1"/>
    </source>
</evidence>